<dbReference type="InterPro" id="IPR023591">
    <property type="entry name" value="Ribosomal_uS2_flav_dom_sf"/>
</dbReference>
<dbReference type="PRINTS" id="PR00395">
    <property type="entry name" value="RIBOSOMALS2"/>
</dbReference>
<keyword evidence="2 5" id="KW-0689">Ribosomal protein</keyword>
<proteinExistence type="inferred from homology"/>
<dbReference type="Gene3D" id="3.40.50.10490">
    <property type="entry name" value="Glucose-6-phosphate isomerase like protein, domain 1"/>
    <property type="match status" value="1"/>
</dbReference>
<comment type="caution">
    <text evidence="5">The sequence shown here is derived from an EMBL/GenBank/DDBJ whole genome shotgun (WGS) entry which is preliminary data.</text>
</comment>
<evidence type="ECO:0000256" key="3">
    <source>
        <dbReference type="ARBA" id="ARBA00023274"/>
    </source>
</evidence>
<dbReference type="GO" id="GO:0006412">
    <property type="term" value="P:translation"/>
    <property type="evidence" value="ECO:0007669"/>
    <property type="project" value="InterPro"/>
</dbReference>
<dbReference type="GO" id="GO:0003735">
    <property type="term" value="F:structural constituent of ribosome"/>
    <property type="evidence" value="ECO:0007669"/>
    <property type="project" value="InterPro"/>
</dbReference>
<feature type="region of interest" description="Disordered" evidence="4">
    <location>
        <begin position="268"/>
        <end position="291"/>
    </location>
</feature>
<protein>
    <submittedName>
        <fullName evidence="5">Ribosomal protein s2 domain-containing protein</fullName>
    </submittedName>
</protein>
<comment type="similarity">
    <text evidence="1">Belongs to the universal ribosomal protein uS2 family.</text>
</comment>
<dbReference type="AlphaFoldDB" id="A0AAD4NDH1"/>
<evidence type="ECO:0000256" key="2">
    <source>
        <dbReference type="ARBA" id="ARBA00022980"/>
    </source>
</evidence>
<evidence type="ECO:0000313" key="5">
    <source>
        <dbReference type="EMBL" id="KAI1720526.1"/>
    </source>
</evidence>
<gene>
    <name evidence="5" type="ORF">DdX_04762</name>
</gene>
<dbReference type="InterPro" id="IPR001865">
    <property type="entry name" value="Ribosomal_uS2"/>
</dbReference>
<organism evidence="5 6">
    <name type="scientific">Ditylenchus destructor</name>
    <dbReference type="NCBI Taxonomy" id="166010"/>
    <lineage>
        <taxon>Eukaryota</taxon>
        <taxon>Metazoa</taxon>
        <taxon>Ecdysozoa</taxon>
        <taxon>Nematoda</taxon>
        <taxon>Chromadorea</taxon>
        <taxon>Rhabditida</taxon>
        <taxon>Tylenchina</taxon>
        <taxon>Tylenchomorpha</taxon>
        <taxon>Sphaerularioidea</taxon>
        <taxon>Anguinidae</taxon>
        <taxon>Anguininae</taxon>
        <taxon>Ditylenchus</taxon>
    </lineage>
</organism>
<dbReference type="Pfam" id="PF00318">
    <property type="entry name" value="Ribosomal_S2"/>
    <property type="match status" value="2"/>
</dbReference>
<name>A0AAD4NDH1_9BILA</name>
<sequence>MLMRRFLPQMARGFTLNSSYVSFSTTPCCAESKEKKSRFVRDRQWGKLDADHLRGDVLLKLPEGDSLPPLYGYDPEVRVTIEDLYDARVHFGHKIGTLNDNMKWALYGERLGVCIFDLNITQQYLLRALGFLMHVAYNGGVILFVTTNRAHMVKLERTAEELGQYSNTRKWVEGQFFNASRFYGAPIRYPDAVVFTTVLTSTMEPHPAISEITRMGIPCVGVVDSNADPGFMSYVIPGNDDSMLSFNYYMELFKVVIQFGTDLAKRHNEDEKRKVQQKKQIPGQYRIGQRR</sequence>
<dbReference type="PROSITE" id="PS00962">
    <property type="entry name" value="RIBOSOMAL_S2_1"/>
    <property type="match status" value="1"/>
</dbReference>
<dbReference type="GO" id="GO:0005763">
    <property type="term" value="C:mitochondrial small ribosomal subunit"/>
    <property type="evidence" value="ECO:0007669"/>
    <property type="project" value="TreeGrafter"/>
</dbReference>
<evidence type="ECO:0000313" key="6">
    <source>
        <dbReference type="Proteomes" id="UP001201812"/>
    </source>
</evidence>
<dbReference type="CDD" id="cd01425">
    <property type="entry name" value="RPS2"/>
    <property type="match status" value="1"/>
</dbReference>
<dbReference type="InterPro" id="IPR005706">
    <property type="entry name" value="Ribosomal_uS2_bac/mit/plastid"/>
</dbReference>
<dbReference type="PANTHER" id="PTHR12534:SF0">
    <property type="entry name" value="SMALL RIBOSOMAL SUBUNIT PROTEIN US2M"/>
    <property type="match status" value="1"/>
</dbReference>
<dbReference type="InterPro" id="IPR018130">
    <property type="entry name" value="Ribosomal_uS2_CS"/>
</dbReference>
<keyword evidence="3" id="KW-0687">Ribonucleoprotein</keyword>
<dbReference type="HAMAP" id="MF_00291_B">
    <property type="entry name" value="Ribosomal_uS2_B"/>
    <property type="match status" value="1"/>
</dbReference>
<evidence type="ECO:0000256" key="4">
    <source>
        <dbReference type="SAM" id="MobiDB-lite"/>
    </source>
</evidence>
<dbReference type="SUPFAM" id="SSF52313">
    <property type="entry name" value="Ribosomal protein S2"/>
    <property type="match status" value="1"/>
</dbReference>
<reference evidence="5" key="1">
    <citation type="submission" date="2022-01" db="EMBL/GenBank/DDBJ databases">
        <title>Genome Sequence Resource for Two Populations of Ditylenchus destructor, the Migratory Endoparasitic Phytonematode.</title>
        <authorList>
            <person name="Zhang H."/>
            <person name="Lin R."/>
            <person name="Xie B."/>
        </authorList>
    </citation>
    <scope>NUCLEOTIDE SEQUENCE</scope>
    <source>
        <strain evidence="5">BazhouSP</strain>
    </source>
</reference>
<dbReference type="EMBL" id="JAKKPZ010000005">
    <property type="protein sequence ID" value="KAI1720526.1"/>
    <property type="molecule type" value="Genomic_DNA"/>
</dbReference>
<keyword evidence="6" id="KW-1185">Reference proteome</keyword>
<dbReference type="Proteomes" id="UP001201812">
    <property type="component" value="Unassembled WGS sequence"/>
</dbReference>
<evidence type="ECO:0000256" key="1">
    <source>
        <dbReference type="ARBA" id="ARBA00006242"/>
    </source>
</evidence>
<accession>A0AAD4NDH1</accession>
<dbReference type="PANTHER" id="PTHR12534">
    <property type="entry name" value="30S RIBOSOMAL PROTEIN S2 PROKARYOTIC AND ORGANELLAR"/>
    <property type="match status" value="1"/>
</dbReference>